<dbReference type="GeneID" id="113793640"/>
<evidence type="ECO:0000256" key="1">
    <source>
        <dbReference type="PIRSR" id="PIRSR605301-1"/>
    </source>
</evidence>
<keyword evidence="3" id="KW-1185">Reference proteome</keyword>
<feature type="binding site" evidence="1">
    <location>
        <position position="93"/>
    </location>
    <ligand>
        <name>Zn(2+)</name>
        <dbReference type="ChEBI" id="CHEBI:29105"/>
    </ligand>
</feature>
<feature type="compositionally biased region" description="Low complexity" evidence="2">
    <location>
        <begin position="270"/>
        <end position="285"/>
    </location>
</feature>
<dbReference type="SMART" id="SM01388">
    <property type="entry name" value="Mob1_phocein"/>
    <property type="match status" value="1"/>
</dbReference>
<accession>A0A6P6Y363</accession>
<gene>
    <name evidence="4" type="primary">LOC113793640</name>
</gene>
<dbReference type="InterPro" id="IPR036703">
    <property type="entry name" value="MOB_kinase_act_sf"/>
</dbReference>
<sequence>MASFVDFFSKSKKVGNYKNTFRPKKKFEPGTLRYSLHKQAIASLNSGINLREVVKLPQGEDLCDWIAVHVVDFFNRINLIYGIVTDYCTDESCPRMSGGHKYEYLWADGVNYKKPVPLPANKYISLLMDWIETQINNESLFPTKSDVPFPKTFLPTCKKILARLFRVFVHVYIHHFDRLMAVGAEAHCNTCYKHFYYFVKEFDLVNAKEFEPLADMTRRLCDTSRGLQINLTSCGGSSNNGDYGSSHHNHHHHQQHHHNNNNDKHHHHSNSSSNIHNNNNDKNAG</sequence>
<name>A0A6P6Y363_DERPT</name>
<dbReference type="FunFam" id="1.20.140.30:FF:000001">
    <property type="entry name" value="MOB kinase activator 1A"/>
    <property type="match status" value="1"/>
</dbReference>
<proteinExistence type="predicted"/>
<evidence type="ECO:0000313" key="4">
    <source>
        <dbReference type="RefSeq" id="XP_027199496.1"/>
    </source>
</evidence>
<feature type="binding site" evidence="1">
    <location>
        <position position="170"/>
    </location>
    <ligand>
        <name>Zn(2+)</name>
        <dbReference type="ChEBI" id="CHEBI:29105"/>
    </ligand>
</feature>
<dbReference type="Gene3D" id="1.20.140.30">
    <property type="entry name" value="MOB kinase activator"/>
    <property type="match status" value="1"/>
</dbReference>
<dbReference type="PANTHER" id="PTHR22599">
    <property type="entry name" value="MPS ONE BINDER KINASE ACTIVATOR-LIKE MOB"/>
    <property type="match status" value="1"/>
</dbReference>
<dbReference type="KEGG" id="dpte:113793640"/>
<dbReference type="CTD" id="34372"/>
<dbReference type="OMA" id="WIEIRIN"/>
<dbReference type="Pfam" id="PF03637">
    <property type="entry name" value="Mob1_phocein"/>
    <property type="match status" value="1"/>
</dbReference>
<feature type="binding site" evidence="1">
    <location>
        <position position="175"/>
    </location>
    <ligand>
        <name>Zn(2+)</name>
        <dbReference type="ChEBI" id="CHEBI:29105"/>
    </ligand>
</feature>
<evidence type="ECO:0000313" key="3">
    <source>
        <dbReference type="Proteomes" id="UP000515146"/>
    </source>
</evidence>
<feature type="region of interest" description="Disordered" evidence="2">
    <location>
        <begin position="240"/>
        <end position="285"/>
    </location>
</feature>
<dbReference type="SUPFAM" id="SSF101152">
    <property type="entry name" value="Mob1/phocein"/>
    <property type="match status" value="1"/>
</dbReference>
<keyword evidence="1" id="KW-0862">Zinc</keyword>
<feature type="compositionally biased region" description="Basic residues" evidence="2">
    <location>
        <begin position="247"/>
        <end position="269"/>
    </location>
</feature>
<evidence type="ECO:0000256" key="2">
    <source>
        <dbReference type="SAM" id="MobiDB-lite"/>
    </source>
</evidence>
<organism evidence="3 4">
    <name type="scientific">Dermatophagoides pteronyssinus</name>
    <name type="common">European house dust mite</name>
    <dbReference type="NCBI Taxonomy" id="6956"/>
    <lineage>
        <taxon>Eukaryota</taxon>
        <taxon>Metazoa</taxon>
        <taxon>Ecdysozoa</taxon>
        <taxon>Arthropoda</taxon>
        <taxon>Chelicerata</taxon>
        <taxon>Arachnida</taxon>
        <taxon>Acari</taxon>
        <taxon>Acariformes</taxon>
        <taxon>Sarcoptiformes</taxon>
        <taxon>Astigmata</taxon>
        <taxon>Psoroptidia</taxon>
        <taxon>Analgoidea</taxon>
        <taxon>Pyroglyphidae</taxon>
        <taxon>Dermatophagoidinae</taxon>
        <taxon>Dermatophagoides</taxon>
    </lineage>
</organism>
<feature type="binding site" evidence="1">
    <location>
        <position position="88"/>
    </location>
    <ligand>
        <name>Zn(2+)</name>
        <dbReference type="ChEBI" id="CHEBI:29105"/>
    </ligand>
</feature>
<dbReference type="OrthoDB" id="8170117at2759"/>
<dbReference type="InParanoid" id="A0A6P6Y363"/>
<protein>
    <submittedName>
        <fullName evidence="4">MOB kinase activator-like 3 isoform X1</fullName>
    </submittedName>
</protein>
<dbReference type="InterPro" id="IPR005301">
    <property type="entry name" value="MOB_kinase_act_fam"/>
</dbReference>
<dbReference type="FunCoup" id="A0A6P6Y363">
    <property type="interactions" value="450"/>
</dbReference>
<dbReference type="Proteomes" id="UP000515146">
    <property type="component" value="Unplaced"/>
</dbReference>
<dbReference type="AlphaFoldDB" id="A0A6P6Y363"/>
<dbReference type="RefSeq" id="XP_027199496.1">
    <property type="nucleotide sequence ID" value="XM_027343695.1"/>
</dbReference>
<reference evidence="4" key="1">
    <citation type="submission" date="2025-08" db="UniProtKB">
        <authorList>
            <consortium name="RefSeq"/>
        </authorList>
    </citation>
    <scope>IDENTIFICATION</scope>
    <source>
        <strain evidence="4">Airmid</strain>
    </source>
</reference>
<keyword evidence="1" id="KW-0479">Metal-binding</keyword>